<proteinExistence type="predicted"/>
<dbReference type="Pfam" id="PF00094">
    <property type="entry name" value="VWD"/>
    <property type="match status" value="1"/>
</dbReference>
<evidence type="ECO:0000259" key="7">
    <source>
        <dbReference type="PROSITE" id="PS51233"/>
    </source>
</evidence>
<keyword evidence="3" id="KW-1133">Transmembrane helix</keyword>
<dbReference type="Proteomes" id="UP001209878">
    <property type="component" value="Unassembled WGS sequence"/>
</dbReference>
<feature type="domain" description="VWFD" evidence="7">
    <location>
        <begin position="250"/>
        <end position="341"/>
    </location>
</feature>
<keyword evidence="9" id="KW-1185">Reference proteome</keyword>
<comment type="subcellular location">
    <subcellularLocation>
        <location evidence="1">Membrane</location>
    </subcellularLocation>
</comment>
<dbReference type="PANTHER" id="PTHR13802:SF52">
    <property type="entry name" value="MUCIN-4"/>
    <property type="match status" value="1"/>
</dbReference>
<dbReference type="Pfam" id="PF06119">
    <property type="entry name" value="NIDO"/>
    <property type="match status" value="1"/>
</dbReference>
<dbReference type="EMBL" id="JAODUO010001096">
    <property type="protein sequence ID" value="KAK2171161.1"/>
    <property type="molecule type" value="Genomic_DNA"/>
</dbReference>
<dbReference type="InterPro" id="IPR051495">
    <property type="entry name" value="Epithelial_Barrier/Signaling"/>
</dbReference>
<evidence type="ECO:0000313" key="9">
    <source>
        <dbReference type="Proteomes" id="UP001209878"/>
    </source>
</evidence>
<evidence type="ECO:0000259" key="6">
    <source>
        <dbReference type="PROSITE" id="PS50856"/>
    </source>
</evidence>
<evidence type="ECO:0000256" key="5">
    <source>
        <dbReference type="ARBA" id="ARBA00023157"/>
    </source>
</evidence>
<gene>
    <name evidence="8" type="ORF">NP493_1097g00009</name>
</gene>
<protein>
    <recommendedName>
        <fullName evidence="10">AMOP domain-containing protein</fullName>
    </recommendedName>
</protein>
<organism evidence="8 9">
    <name type="scientific">Ridgeia piscesae</name>
    <name type="common">Tubeworm</name>
    <dbReference type="NCBI Taxonomy" id="27915"/>
    <lineage>
        <taxon>Eukaryota</taxon>
        <taxon>Metazoa</taxon>
        <taxon>Spiralia</taxon>
        <taxon>Lophotrochozoa</taxon>
        <taxon>Annelida</taxon>
        <taxon>Polychaeta</taxon>
        <taxon>Sedentaria</taxon>
        <taxon>Canalipalpata</taxon>
        <taxon>Sabellida</taxon>
        <taxon>Siboglinidae</taxon>
        <taxon>Ridgeia</taxon>
    </lineage>
</organism>
<comment type="caution">
    <text evidence="8">The sequence shown here is derived from an EMBL/GenBank/DDBJ whole genome shotgun (WGS) entry which is preliminary data.</text>
</comment>
<dbReference type="PANTHER" id="PTHR13802">
    <property type="entry name" value="MUCIN 4-RELATED"/>
    <property type="match status" value="1"/>
</dbReference>
<evidence type="ECO:0000313" key="8">
    <source>
        <dbReference type="EMBL" id="KAK2171161.1"/>
    </source>
</evidence>
<dbReference type="GO" id="GO:0007160">
    <property type="term" value="P:cell-matrix adhesion"/>
    <property type="evidence" value="ECO:0007669"/>
    <property type="project" value="InterPro"/>
</dbReference>
<dbReference type="PROSITE" id="PS50856">
    <property type="entry name" value="AMOP"/>
    <property type="match status" value="1"/>
</dbReference>
<dbReference type="GO" id="GO:0016020">
    <property type="term" value="C:membrane"/>
    <property type="evidence" value="ECO:0007669"/>
    <property type="project" value="UniProtKB-SubCell"/>
</dbReference>
<dbReference type="InterPro" id="IPR003886">
    <property type="entry name" value="NIDO_dom"/>
</dbReference>
<evidence type="ECO:0000256" key="3">
    <source>
        <dbReference type="ARBA" id="ARBA00022989"/>
    </source>
</evidence>
<evidence type="ECO:0000256" key="4">
    <source>
        <dbReference type="ARBA" id="ARBA00023136"/>
    </source>
</evidence>
<keyword evidence="4" id="KW-0472">Membrane</keyword>
<sequence>MVVTWENTLPRISYDPENDKPNTFQLTIIYDASSWMTFLVFGYEKTGWDSFLTVRSNTVGYYVTQYGIDKKAVPWVSGKEASFTLADLKGNTNEIGRYFYQVAAGSGGTVNYEQRCEDWYFSQNMYIINLQMALTSSCPCDRRQARFDRRWQQDIDLARSGASMECYYQRFLSFTTATQYCCYDNFWGSLLTRSDGSGSHLYSFHPKFYRSMHTQEDVEPKKWCCSYTDNCHLYLAARPVDYCWSYSPPWFGWFFGDPHIRTLDGLSYTFNGLGEYVLLETTDGNFTMQGRTEKALNENGTEIAATIFSGFAAKDATSDPVNILANAARDGNANATYVCFG</sequence>
<evidence type="ECO:0000256" key="1">
    <source>
        <dbReference type="ARBA" id="ARBA00004370"/>
    </source>
</evidence>
<evidence type="ECO:0008006" key="10">
    <source>
        <dbReference type="Google" id="ProtNLM"/>
    </source>
</evidence>
<dbReference type="PROSITE" id="PS51233">
    <property type="entry name" value="VWFD"/>
    <property type="match status" value="1"/>
</dbReference>
<dbReference type="AlphaFoldDB" id="A0AAD9NK27"/>
<dbReference type="InterPro" id="IPR005533">
    <property type="entry name" value="AMOP_dom"/>
</dbReference>
<keyword evidence="2" id="KW-0812">Transmembrane</keyword>
<dbReference type="SMART" id="SM00723">
    <property type="entry name" value="AMOP"/>
    <property type="match status" value="1"/>
</dbReference>
<evidence type="ECO:0000256" key="2">
    <source>
        <dbReference type="ARBA" id="ARBA00022692"/>
    </source>
</evidence>
<keyword evidence="5" id="KW-1015">Disulfide bond</keyword>
<reference evidence="8" key="1">
    <citation type="journal article" date="2023" name="Mol. Biol. Evol.">
        <title>Third-Generation Sequencing Reveals the Adaptive Role of the Epigenome in Three Deep-Sea Polychaetes.</title>
        <authorList>
            <person name="Perez M."/>
            <person name="Aroh O."/>
            <person name="Sun Y."/>
            <person name="Lan Y."/>
            <person name="Juniper S.K."/>
            <person name="Young C.R."/>
            <person name="Angers B."/>
            <person name="Qian P.Y."/>
        </authorList>
    </citation>
    <scope>NUCLEOTIDE SEQUENCE</scope>
    <source>
        <strain evidence="8">R07B-5</strain>
    </source>
</reference>
<name>A0AAD9NK27_RIDPI</name>
<dbReference type="InterPro" id="IPR001846">
    <property type="entry name" value="VWF_type-D"/>
</dbReference>
<feature type="domain" description="AMOP" evidence="6">
    <location>
        <begin position="108"/>
        <end position="238"/>
    </location>
</feature>
<accession>A0AAD9NK27</accession>